<evidence type="ECO:0000313" key="1">
    <source>
        <dbReference type="EMBL" id="XBL13670.1"/>
    </source>
</evidence>
<dbReference type="EMBL" id="CP155618">
    <property type="protein sequence ID" value="XBL13670.1"/>
    <property type="molecule type" value="Genomic_DNA"/>
</dbReference>
<dbReference type="RefSeq" id="WP_348636560.1">
    <property type="nucleotide sequence ID" value="NZ_CP155618.1"/>
</dbReference>
<dbReference type="KEGG" id="mlil:QLS71_015270"/>
<keyword evidence="2" id="KW-1185">Reference proteome</keyword>
<organism evidence="1 2">
    <name type="scientific">Mariniflexile litorale</name>
    <dbReference type="NCBI Taxonomy" id="3045158"/>
    <lineage>
        <taxon>Bacteria</taxon>
        <taxon>Pseudomonadati</taxon>
        <taxon>Bacteroidota</taxon>
        <taxon>Flavobacteriia</taxon>
        <taxon>Flavobacteriales</taxon>
        <taxon>Flavobacteriaceae</taxon>
        <taxon>Mariniflexile</taxon>
    </lineage>
</organism>
<dbReference type="AlphaFoldDB" id="A0AAU7EEA0"/>
<dbReference type="Proteomes" id="UP001224325">
    <property type="component" value="Chromosome"/>
</dbReference>
<name>A0AAU7EEA0_9FLAO</name>
<reference evidence="1" key="1">
    <citation type="submission" date="2024-04" db="EMBL/GenBank/DDBJ databases">
        <title>Mariniflexile litorale, isolated from the shallow sediments of the Sea of Japan.</title>
        <authorList>
            <person name="Romanenko L."/>
            <person name="Isaeva M."/>
        </authorList>
    </citation>
    <scope>NUCLEOTIDE SEQUENCE [LARGE SCALE GENOMIC DNA]</scope>
    <source>
        <strain evidence="1">KMM 9835</strain>
    </source>
</reference>
<protein>
    <recommendedName>
        <fullName evidence="3">YD repeat-containing protein</fullName>
    </recommendedName>
</protein>
<evidence type="ECO:0000313" key="2">
    <source>
        <dbReference type="Proteomes" id="UP001224325"/>
    </source>
</evidence>
<proteinExistence type="predicted"/>
<evidence type="ECO:0008006" key="3">
    <source>
        <dbReference type="Google" id="ProtNLM"/>
    </source>
</evidence>
<sequence>MNTNLKPTYSEFKNAWESNNLYGKIKELKQLKANSQGENKFEKPILNFTQKFTDFGEIKEIESYDNFGELIQKDVYEFDNNNFLIKTISTNKPAELNYIMTVKNDTVNKNNVRTLIINDSLKQQITVFYDEKDFVTKQVAIEKGDTTTINHKYHFENDNLISEIQFERDEKKPNQEFHYKYDNNRNLVESSTRTEWIEYLTKTEWKDNRILKQTEYTVSADLKKHLDRITEYDRLFNPINVKIYENSELNRELEYDYEFDKFGNWIKRTVSMKEHFANSDKFIPIYIESREIKYWN</sequence>
<accession>A0AAU7EEA0</accession>
<gene>
    <name evidence="1" type="ORF">QLS71_015270</name>
</gene>